<evidence type="ECO:0000313" key="2">
    <source>
        <dbReference type="Proteomes" id="UP000237481"/>
    </source>
</evidence>
<name>A0A2S4KQ49_9HYPO</name>
<dbReference type="AlphaFoldDB" id="A0A2S4KQ49"/>
<gene>
    <name evidence="1" type="ORF">TPAR_07487</name>
</gene>
<proteinExistence type="predicted"/>
<keyword evidence="2" id="KW-1185">Reference proteome</keyword>
<dbReference type="Proteomes" id="UP000237481">
    <property type="component" value="Unassembled WGS sequence"/>
</dbReference>
<evidence type="ECO:0000313" key="1">
    <source>
        <dbReference type="EMBL" id="POR32318.1"/>
    </source>
</evidence>
<accession>A0A2S4KQ49</accession>
<organism evidence="1 2">
    <name type="scientific">Tolypocladium paradoxum</name>
    <dbReference type="NCBI Taxonomy" id="94208"/>
    <lineage>
        <taxon>Eukaryota</taxon>
        <taxon>Fungi</taxon>
        <taxon>Dikarya</taxon>
        <taxon>Ascomycota</taxon>
        <taxon>Pezizomycotina</taxon>
        <taxon>Sordariomycetes</taxon>
        <taxon>Hypocreomycetidae</taxon>
        <taxon>Hypocreales</taxon>
        <taxon>Ophiocordycipitaceae</taxon>
        <taxon>Tolypocladium</taxon>
    </lineage>
</organism>
<comment type="caution">
    <text evidence="1">The sequence shown here is derived from an EMBL/GenBank/DDBJ whole genome shotgun (WGS) entry which is preliminary data.</text>
</comment>
<dbReference type="EMBL" id="PKSG01000882">
    <property type="protein sequence ID" value="POR32318.1"/>
    <property type="molecule type" value="Genomic_DNA"/>
</dbReference>
<reference evidence="1 2" key="1">
    <citation type="submission" date="2018-01" db="EMBL/GenBank/DDBJ databases">
        <title>Harnessing the power of phylogenomics to disentangle the directionality and signatures of interkingdom host jumping in the parasitic fungal genus Tolypocladium.</title>
        <authorList>
            <person name="Quandt C.A."/>
            <person name="Patterson W."/>
            <person name="Spatafora J.W."/>
        </authorList>
    </citation>
    <scope>NUCLEOTIDE SEQUENCE [LARGE SCALE GENOMIC DNA]</scope>
    <source>
        <strain evidence="1 2">NRBC 100945</strain>
    </source>
</reference>
<protein>
    <submittedName>
        <fullName evidence="1">Uncharacterized protein</fullName>
    </submittedName>
</protein>
<sequence length="141" mass="15709">MAATLVTAGGVAGEEPAPSLVTQRALPRRTSVLAWKHRLYESIWSLDTMLVNGSAQPLPSGLTHLKDKVFINAPRMAVARHGRIFFRATGSFYFLVVSLPASQKAVAISERAEVDGQSRWRLQHGWLPFYLTPYAYFEFTS</sequence>